<dbReference type="SUPFAM" id="SSF52058">
    <property type="entry name" value="L domain-like"/>
    <property type="match status" value="1"/>
</dbReference>
<dbReference type="EMBL" id="BPVZ01000098">
    <property type="protein sequence ID" value="GKV33054.1"/>
    <property type="molecule type" value="Genomic_DNA"/>
</dbReference>
<evidence type="ECO:0000256" key="7">
    <source>
        <dbReference type="ARBA" id="ARBA00022989"/>
    </source>
</evidence>
<dbReference type="Gene3D" id="3.80.10.10">
    <property type="entry name" value="Ribonuclease Inhibitor"/>
    <property type="match status" value="1"/>
</dbReference>
<comment type="caution">
    <text evidence="11">The sequence shown here is derived from an EMBL/GenBank/DDBJ whole genome shotgun (WGS) entry which is preliminary data.</text>
</comment>
<dbReference type="InterPro" id="IPR046956">
    <property type="entry name" value="RLP23-like"/>
</dbReference>
<dbReference type="PRINTS" id="PR00019">
    <property type="entry name" value="LEURICHRPT"/>
</dbReference>
<dbReference type="Proteomes" id="UP001054252">
    <property type="component" value="Unassembled WGS sequence"/>
</dbReference>
<name>A0AAV5L7Y6_9ROSI</name>
<comment type="similarity">
    <text evidence="2">Belongs to the RLP family.</text>
</comment>
<dbReference type="AlphaFoldDB" id="A0AAV5L7Y6"/>
<evidence type="ECO:0000256" key="2">
    <source>
        <dbReference type="ARBA" id="ARBA00009592"/>
    </source>
</evidence>
<dbReference type="InterPro" id="IPR001611">
    <property type="entry name" value="Leu-rich_rpt"/>
</dbReference>
<proteinExistence type="inferred from homology"/>
<keyword evidence="4" id="KW-0812">Transmembrane</keyword>
<evidence type="ECO:0000256" key="10">
    <source>
        <dbReference type="ARBA" id="ARBA00023180"/>
    </source>
</evidence>
<evidence type="ECO:0000256" key="8">
    <source>
        <dbReference type="ARBA" id="ARBA00023136"/>
    </source>
</evidence>
<comment type="subcellular location">
    <subcellularLocation>
        <location evidence="1">Membrane</location>
        <topology evidence="1">Single-pass type I membrane protein</topology>
    </subcellularLocation>
</comment>
<dbReference type="Pfam" id="PF13855">
    <property type="entry name" value="LRR_8"/>
    <property type="match status" value="1"/>
</dbReference>
<sequence>MNSIITSMRYEGQLWVVAKGRDMFYDQLLYLVNSIDLASNNLSGDMPEGLTNLSRLGTLNLSMNHLTGKIPASIGSLQWLETLDLSRNQLTGTIPPSMASITALNHLNLSHNHLSGPIPTTNQFQTFIDPSIYEDNIGLCGPPLPTKCSTD</sequence>
<keyword evidence="12" id="KW-1185">Reference proteome</keyword>
<organism evidence="11 12">
    <name type="scientific">Rubroshorea leprosula</name>
    <dbReference type="NCBI Taxonomy" id="152421"/>
    <lineage>
        <taxon>Eukaryota</taxon>
        <taxon>Viridiplantae</taxon>
        <taxon>Streptophyta</taxon>
        <taxon>Embryophyta</taxon>
        <taxon>Tracheophyta</taxon>
        <taxon>Spermatophyta</taxon>
        <taxon>Magnoliopsida</taxon>
        <taxon>eudicotyledons</taxon>
        <taxon>Gunneridae</taxon>
        <taxon>Pentapetalae</taxon>
        <taxon>rosids</taxon>
        <taxon>malvids</taxon>
        <taxon>Malvales</taxon>
        <taxon>Dipterocarpaceae</taxon>
        <taxon>Rubroshorea</taxon>
    </lineage>
</organism>
<dbReference type="InterPro" id="IPR032675">
    <property type="entry name" value="LRR_dom_sf"/>
</dbReference>
<dbReference type="Pfam" id="PF00560">
    <property type="entry name" value="LRR_1"/>
    <property type="match status" value="1"/>
</dbReference>
<keyword evidence="8" id="KW-0472">Membrane</keyword>
<keyword evidence="3" id="KW-0433">Leucine-rich repeat</keyword>
<evidence type="ECO:0000313" key="12">
    <source>
        <dbReference type="Proteomes" id="UP001054252"/>
    </source>
</evidence>
<feature type="non-terminal residue" evidence="11">
    <location>
        <position position="151"/>
    </location>
</feature>
<keyword evidence="10" id="KW-0325">Glycoprotein</keyword>
<evidence type="ECO:0000256" key="6">
    <source>
        <dbReference type="ARBA" id="ARBA00022737"/>
    </source>
</evidence>
<dbReference type="PANTHER" id="PTHR48063">
    <property type="entry name" value="LRR RECEPTOR-LIKE KINASE"/>
    <property type="match status" value="1"/>
</dbReference>
<evidence type="ECO:0000256" key="3">
    <source>
        <dbReference type="ARBA" id="ARBA00022614"/>
    </source>
</evidence>
<evidence type="ECO:0000256" key="9">
    <source>
        <dbReference type="ARBA" id="ARBA00023170"/>
    </source>
</evidence>
<dbReference type="PANTHER" id="PTHR48063:SF16">
    <property type="entry name" value="LRR RECEPTOR-LIKE SERINE_THREONINE-PROTEIN KINASE GSO1"/>
    <property type="match status" value="1"/>
</dbReference>
<keyword evidence="7" id="KW-1133">Transmembrane helix</keyword>
<accession>A0AAV5L7Y6</accession>
<reference evidence="11 12" key="1">
    <citation type="journal article" date="2021" name="Commun. Biol.">
        <title>The genome of Shorea leprosula (Dipterocarpaceae) highlights the ecological relevance of drought in aseasonal tropical rainforests.</title>
        <authorList>
            <person name="Ng K.K.S."/>
            <person name="Kobayashi M.J."/>
            <person name="Fawcett J.A."/>
            <person name="Hatakeyama M."/>
            <person name="Paape T."/>
            <person name="Ng C.H."/>
            <person name="Ang C.C."/>
            <person name="Tnah L.H."/>
            <person name="Lee C.T."/>
            <person name="Nishiyama T."/>
            <person name="Sese J."/>
            <person name="O'Brien M.J."/>
            <person name="Copetti D."/>
            <person name="Mohd Noor M.I."/>
            <person name="Ong R.C."/>
            <person name="Putra M."/>
            <person name="Sireger I.Z."/>
            <person name="Indrioko S."/>
            <person name="Kosugi Y."/>
            <person name="Izuno A."/>
            <person name="Isagi Y."/>
            <person name="Lee S.L."/>
            <person name="Shimizu K.K."/>
        </authorList>
    </citation>
    <scope>NUCLEOTIDE SEQUENCE [LARGE SCALE GENOMIC DNA]</scope>
    <source>
        <strain evidence="11">214</strain>
    </source>
</reference>
<protein>
    <submittedName>
        <fullName evidence="11">Uncharacterized protein</fullName>
    </submittedName>
</protein>
<evidence type="ECO:0000256" key="4">
    <source>
        <dbReference type="ARBA" id="ARBA00022692"/>
    </source>
</evidence>
<dbReference type="GO" id="GO:0016020">
    <property type="term" value="C:membrane"/>
    <property type="evidence" value="ECO:0007669"/>
    <property type="project" value="UniProtKB-SubCell"/>
</dbReference>
<keyword evidence="5" id="KW-0732">Signal</keyword>
<evidence type="ECO:0000313" key="11">
    <source>
        <dbReference type="EMBL" id="GKV33054.1"/>
    </source>
</evidence>
<evidence type="ECO:0000256" key="5">
    <source>
        <dbReference type="ARBA" id="ARBA00022729"/>
    </source>
</evidence>
<gene>
    <name evidence="11" type="ORF">SLEP1_g41603</name>
</gene>
<keyword evidence="9" id="KW-0675">Receptor</keyword>
<keyword evidence="6" id="KW-0677">Repeat</keyword>
<evidence type="ECO:0000256" key="1">
    <source>
        <dbReference type="ARBA" id="ARBA00004479"/>
    </source>
</evidence>
<dbReference type="FunFam" id="3.80.10.10:FF:000111">
    <property type="entry name" value="LRR receptor-like serine/threonine-protein kinase ERECTA"/>
    <property type="match status" value="1"/>
</dbReference>